<feature type="region of interest" description="Disordered" evidence="13">
    <location>
        <begin position="669"/>
        <end position="688"/>
    </location>
</feature>
<keyword evidence="10" id="KW-0239">DNA-directed DNA polymerase</keyword>
<keyword evidence="17" id="KW-1185">Reference proteome</keyword>
<evidence type="ECO:0000256" key="5">
    <source>
        <dbReference type="ARBA" id="ARBA00022801"/>
    </source>
</evidence>
<evidence type="ECO:0000256" key="3">
    <source>
        <dbReference type="ARBA" id="ARBA00022723"/>
    </source>
</evidence>
<feature type="region of interest" description="Disordered" evidence="13">
    <location>
        <begin position="1188"/>
        <end position="1215"/>
    </location>
</feature>
<dbReference type="EMBL" id="LAZP02000942">
    <property type="protein sequence ID" value="PFH55403.1"/>
    <property type="molecule type" value="Genomic_DNA"/>
</dbReference>
<keyword evidence="12" id="KW-0233">DNA recombination</keyword>
<dbReference type="GO" id="GO:0003677">
    <property type="term" value="F:DNA binding"/>
    <property type="evidence" value="ECO:0007669"/>
    <property type="project" value="UniProtKB-KW"/>
</dbReference>
<dbReference type="Proteomes" id="UP000037136">
    <property type="component" value="Unassembled WGS sequence"/>
</dbReference>
<evidence type="ECO:0000256" key="11">
    <source>
        <dbReference type="ARBA" id="ARBA00023125"/>
    </source>
</evidence>
<organism evidence="16 17">
    <name type="scientific">Ophiocordyceps unilateralis</name>
    <name type="common">Zombie-ant fungus</name>
    <name type="synonym">Torrubia unilateralis</name>
    <dbReference type="NCBI Taxonomy" id="268505"/>
    <lineage>
        <taxon>Eukaryota</taxon>
        <taxon>Fungi</taxon>
        <taxon>Dikarya</taxon>
        <taxon>Ascomycota</taxon>
        <taxon>Pezizomycotina</taxon>
        <taxon>Sordariomycetes</taxon>
        <taxon>Hypocreomycetidae</taxon>
        <taxon>Hypocreales</taxon>
        <taxon>Ophiocordycipitaceae</taxon>
        <taxon>Ophiocordyceps</taxon>
    </lineage>
</organism>
<feature type="domain" description="Integrase catalytic" evidence="15">
    <location>
        <begin position="198"/>
        <end position="371"/>
    </location>
</feature>
<dbReference type="GO" id="GO:0003887">
    <property type="term" value="F:DNA-directed DNA polymerase activity"/>
    <property type="evidence" value="ECO:0007669"/>
    <property type="project" value="UniProtKB-KW"/>
</dbReference>
<dbReference type="AlphaFoldDB" id="A0A2A9P3G2"/>
<reference evidence="16 17" key="1">
    <citation type="journal article" date="2015" name="BMC Genomics">
        <title>Gene expression during zombie ant biting behavior reflects the complexity underlying fungal parasitic behavioral manipulation.</title>
        <authorList>
            <person name="de Bekker C."/>
            <person name="Ohm R.A."/>
            <person name="Loreto R.G."/>
            <person name="Sebastian A."/>
            <person name="Albert I."/>
            <person name="Merrow M."/>
            <person name="Brachmann A."/>
            <person name="Hughes D.P."/>
        </authorList>
    </citation>
    <scope>NUCLEOTIDE SEQUENCE [LARGE SCALE GENOMIC DNA]</scope>
    <source>
        <strain evidence="16 17">SC16a</strain>
    </source>
</reference>
<keyword evidence="8" id="KW-0229">DNA integration</keyword>
<evidence type="ECO:0000313" key="16">
    <source>
        <dbReference type="EMBL" id="PFH55403.1"/>
    </source>
</evidence>
<keyword evidence="10" id="KW-0808">Transferase</keyword>
<keyword evidence="4" id="KW-0064">Aspartyl protease</keyword>
<keyword evidence="5" id="KW-0378">Hydrolase</keyword>
<evidence type="ECO:0000313" key="17">
    <source>
        <dbReference type="Proteomes" id="UP000037136"/>
    </source>
</evidence>
<dbReference type="STRING" id="268505.A0A2A9P3G2"/>
<dbReference type="InterPro" id="IPR056924">
    <property type="entry name" value="SH3_Tf2-1"/>
</dbReference>
<dbReference type="GO" id="GO:0006508">
    <property type="term" value="P:proteolysis"/>
    <property type="evidence" value="ECO:0007669"/>
    <property type="project" value="UniProtKB-KW"/>
</dbReference>
<keyword evidence="11" id="KW-0238">DNA-binding</keyword>
<dbReference type="GO" id="GO:0006338">
    <property type="term" value="P:chromatin remodeling"/>
    <property type="evidence" value="ECO:0007669"/>
    <property type="project" value="UniProtKB-ARBA"/>
</dbReference>
<feature type="compositionally biased region" description="Basic and acidic residues" evidence="13">
    <location>
        <begin position="670"/>
        <end position="688"/>
    </location>
</feature>
<sequence>MKNNNLLTLASQFLSQYPLEVHHIPGAFNVLADSLSRLPSRAVAEAGKGELDQIWEDDIFLSHAVQYSEAIAQPGLVDDIKAGYREDKRWADVLEQLGEDGRAKGLSFVRIDGLLYLEDEHGRRRLCLPSKVAETFIQDEHLRNLHPGQRRMWEEISASFAVPRLMKKINQVVNSCEACQRNQADRQAPPGELVPIQSPAIPFHTIAMDFVTGLPTVPSENLPWLQPAGMFFNSLLTVTDKFSKMCILIPGHEVFTAEEWAWRLFHELMRCNWGIPKRIISDRDPKFVSEFWRELWTAFGSKLLLSTAYHPQTDGLSEKRNQTVETALRYFVTDFPEKRWVEALPAIQFQLNNAYAAVIKTSPSELLTGSRMNDGLRHLGDQASRNSREFLRDEAALSIACAQSAMKKRYDGKHRKLEFKTGDWVWLRLGKGYKVADGRPAKLAEKKTGPFKILERIGHEAYRLDLDGSLNIHPVVSVTQLRPAEPPEARPGAEPGTDQWEVDRILDVRQRKRGRGKARTEFLISWKGWPSNYNTWVAETDFNAPELIKEFRQQRQEMEERVKATKEARAKQMEGYRPPEPGEKTFLTPLDTSHQVLPRPLCHSPFHRLDSVIPPLRQPSFLIIFGTSATLASTSILRFFPACLCIIRVYLSSLPRLFPLADPPRMPLKVPDHAEQLQHPSSDPRRSRDKEFRAAFYDQLKRQPPVLTYEGLRRALELYGNEAELHRKLRSVPTRYALWKRNHPTLFARWKKDLENDGYDLVRGRSNGYYFWISNGNDDDGNTSEESIESLPSAASLTPRRQQARLPFTPSTRPTPTRTRQLSNVLSAIKEEMPVNTRSGKDKTGLRVPLPDSFKALTGNVTPQPRETGANYYGAVSLLDIAADALRAVITGKVKENTPAFKEIVKISDALDSKECVPAFLKNAEKAMEHEQGKDESTPTLFGRTVKRVATEAVDLTDDRTTRFLPVVTAKESSDLATSWAKALAKKNKPSIPSTMTNSFKYSIFKIGVHKYDSTSCAVIYAGFEAMLFGDEEAAQVWANLFYDVRRKIAPNLSLSGCAKLCGVPDDMVIDILPAIHLLDDGPELRANVESVKQIPALDNAEGAVALTSQLVEQFNERGWTFTIPKPIIEKPQHWRPTMPASPSHHVFSSAYMVHSGGTTELNARGIGMVDASAMRDSHKSNLRTEQLGIDENGNGSEDPTCNVPLWQTEDQGEE</sequence>
<keyword evidence="9" id="KW-0695">RNA-directed DNA polymerase</keyword>
<accession>A0A2A9P3G2</accession>
<feature type="region of interest" description="Disordered" evidence="13">
    <location>
        <begin position="781"/>
        <end position="819"/>
    </location>
</feature>
<dbReference type="CDD" id="cd00024">
    <property type="entry name" value="CD_CSD"/>
    <property type="match status" value="1"/>
</dbReference>
<evidence type="ECO:0000256" key="7">
    <source>
        <dbReference type="ARBA" id="ARBA00022884"/>
    </source>
</evidence>
<dbReference type="GO" id="GO:0005634">
    <property type="term" value="C:nucleus"/>
    <property type="evidence" value="ECO:0007669"/>
    <property type="project" value="UniProtKB-ARBA"/>
</dbReference>
<comment type="caution">
    <text evidence="16">The sequence shown here is derived from an EMBL/GenBank/DDBJ whole genome shotgun (WGS) entry which is preliminary data.</text>
</comment>
<evidence type="ECO:0000256" key="6">
    <source>
        <dbReference type="ARBA" id="ARBA00022842"/>
    </source>
</evidence>
<dbReference type="Gene3D" id="2.40.50.40">
    <property type="match status" value="1"/>
</dbReference>
<proteinExistence type="predicted"/>
<dbReference type="GO" id="GO:0015074">
    <property type="term" value="P:DNA integration"/>
    <property type="evidence" value="ECO:0007669"/>
    <property type="project" value="UniProtKB-KW"/>
</dbReference>
<dbReference type="GO" id="GO:0006310">
    <property type="term" value="P:DNA recombination"/>
    <property type="evidence" value="ECO:0007669"/>
    <property type="project" value="UniProtKB-KW"/>
</dbReference>
<dbReference type="InterPro" id="IPR000953">
    <property type="entry name" value="Chromo/chromo_shadow_dom"/>
</dbReference>
<evidence type="ECO:0000256" key="1">
    <source>
        <dbReference type="ARBA" id="ARBA00011353"/>
    </source>
</evidence>
<comment type="subunit">
    <text evidence="1">Component of the NuA4 histone acetyltransferase complex.</text>
</comment>
<dbReference type="GO" id="GO:0046872">
    <property type="term" value="F:metal ion binding"/>
    <property type="evidence" value="ECO:0007669"/>
    <property type="project" value="UniProtKB-KW"/>
</dbReference>
<dbReference type="InterPro" id="IPR016197">
    <property type="entry name" value="Chromo-like_dom_sf"/>
</dbReference>
<dbReference type="PANTHER" id="PTHR37984:SF5">
    <property type="entry name" value="PROTEIN NYNRIN-LIKE"/>
    <property type="match status" value="1"/>
</dbReference>
<dbReference type="InterPro" id="IPR050951">
    <property type="entry name" value="Retrovirus_Pol_polyprotein"/>
</dbReference>
<dbReference type="Pfam" id="PF24626">
    <property type="entry name" value="SH3_Tf2-1"/>
    <property type="match status" value="1"/>
</dbReference>
<dbReference type="InterPro" id="IPR001584">
    <property type="entry name" value="Integrase_cat-core"/>
</dbReference>
<keyword evidence="6" id="KW-0460">Magnesium</keyword>
<dbReference type="InterPro" id="IPR023780">
    <property type="entry name" value="Chromo_domain"/>
</dbReference>
<dbReference type="Pfam" id="PF00385">
    <property type="entry name" value="Chromo"/>
    <property type="match status" value="1"/>
</dbReference>
<evidence type="ECO:0000256" key="4">
    <source>
        <dbReference type="ARBA" id="ARBA00022750"/>
    </source>
</evidence>
<dbReference type="SUPFAM" id="SSF54160">
    <property type="entry name" value="Chromo domain-like"/>
    <property type="match status" value="1"/>
</dbReference>
<reference evidence="16 17" key="2">
    <citation type="journal article" date="2017" name="Sci. Rep.">
        <title>Ant-infecting Ophiocordyceps genomes reveal a high diversity of potential behavioral manipulation genes and a possible major role for enterotoxins.</title>
        <authorList>
            <person name="de Bekker C."/>
            <person name="Ohm R.A."/>
            <person name="Evans H.C."/>
            <person name="Brachmann A."/>
            <person name="Hughes D.P."/>
        </authorList>
    </citation>
    <scope>NUCLEOTIDE SEQUENCE [LARGE SCALE GENOMIC DNA]</scope>
    <source>
        <strain evidence="16 17">SC16a</strain>
    </source>
</reference>
<keyword evidence="10" id="KW-0548">Nucleotidyltransferase</keyword>
<feature type="domain" description="Chromo" evidence="14">
    <location>
        <begin position="500"/>
        <end position="563"/>
    </location>
</feature>
<dbReference type="OrthoDB" id="4779840at2759"/>
<evidence type="ECO:0000256" key="2">
    <source>
        <dbReference type="ARBA" id="ARBA00022670"/>
    </source>
</evidence>
<dbReference type="Pfam" id="PF17921">
    <property type="entry name" value="Integrase_H2C2"/>
    <property type="match status" value="1"/>
</dbReference>
<dbReference type="GO" id="GO:0004190">
    <property type="term" value="F:aspartic-type endopeptidase activity"/>
    <property type="evidence" value="ECO:0007669"/>
    <property type="project" value="UniProtKB-KW"/>
</dbReference>
<evidence type="ECO:0000259" key="14">
    <source>
        <dbReference type="PROSITE" id="PS50013"/>
    </source>
</evidence>
<dbReference type="PROSITE" id="PS50994">
    <property type="entry name" value="INTEGRASE"/>
    <property type="match status" value="1"/>
</dbReference>
<dbReference type="Gene3D" id="1.10.340.70">
    <property type="match status" value="1"/>
</dbReference>
<dbReference type="SUPFAM" id="SSF53098">
    <property type="entry name" value="Ribonuclease H-like"/>
    <property type="match status" value="1"/>
</dbReference>
<gene>
    <name evidence="16" type="ORF">XA68_18403</name>
</gene>
<keyword evidence="2" id="KW-0645">Protease</keyword>
<feature type="compositionally biased region" description="Low complexity" evidence="13">
    <location>
        <begin position="805"/>
        <end position="819"/>
    </location>
</feature>
<dbReference type="Gene3D" id="3.30.420.10">
    <property type="entry name" value="Ribonuclease H-like superfamily/Ribonuclease H"/>
    <property type="match status" value="1"/>
</dbReference>
<evidence type="ECO:0000256" key="13">
    <source>
        <dbReference type="SAM" id="MobiDB-lite"/>
    </source>
</evidence>
<evidence type="ECO:0008006" key="18">
    <source>
        <dbReference type="Google" id="ProtNLM"/>
    </source>
</evidence>
<dbReference type="SMART" id="SM00298">
    <property type="entry name" value="CHROMO"/>
    <property type="match status" value="1"/>
</dbReference>
<evidence type="ECO:0000256" key="12">
    <source>
        <dbReference type="ARBA" id="ARBA00023172"/>
    </source>
</evidence>
<keyword evidence="3" id="KW-0479">Metal-binding</keyword>
<evidence type="ECO:0000259" key="15">
    <source>
        <dbReference type="PROSITE" id="PS50994"/>
    </source>
</evidence>
<dbReference type="PROSITE" id="PS50013">
    <property type="entry name" value="CHROMO_2"/>
    <property type="match status" value="1"/>
</dbReference>
<keyword evidence="7" id="KW-0694">RNA-binding</keyword>
<evidence type="ECO:0000256" key="9">
    <source>
        <dbReference type="ARBA" id="ARBA00022918"/>
    </source>
</evidence>
<protein>
    <recommendedName>
        <fullName evidence="18">Chromo domain-containing protein</fullName>
    </recommendedName>
</protein>
<dbReference type="InterPro" id="IPR041588">
    <property type="entry name" value="Integrase_H2C2"/>
</dbReference>
<evidence type="ECO:0000256" key="8">
    <source>
        <dbReference type="ARBA" id="ARBA00022908"/>
    </source>
</evidence>
<name>A0A2A9P3G2_OPHUN</name>
<dbReference type="InterPro" id="IPR012337">
    <property type="entry name" value="RNaseH-like_sf"/>
</dbReference>
<dbReference type="PANTHER" id="PTHR37984">
    <property type="entry name" value="PROTEIN CBG26694"/>
    <property type="match status" value="1"/>
</dbReference>
<dbReference type="GO" id="GO:0003964">
    <property type="term" value="F:RNA-directed DNA polymerase activity"/>
    <property type="evidence" value="ECO:0007669"/>
    <property type="project" value="UniProtKB-KW"/>
</dbReference>
<dbReference type="InterPro" id="IPR036397">
    <property type="entry name" value="RNaseH_sf"/>
</dbReference>
<dbReference type="GO" id="GO:0003723">
    <property type="term" value="F:RNA binding"/>
    <property type="evidence" value="ECO:0007669"/>
    <property type="project" value="UniProtKB-KW"/>
</dbReference>
<evidence type="ECO:0000256" key="10">
    <source>
        <dbReference type="ARBA" id="ARBA00022932"/>
    </source>
</evidence>